<dbReference type="RefSeq" id="XP_040725906.1">
    <property type="nucleotide sequence ID" value="XM_040869069.1"/>
</dbReference>
<organism evidence="2 3">
    <name type="scientific">Protomyces lactucae-debilis</name>
    <dbReference type="NCBI Taxonomy" id="2754530"/>
    <lineage>
        <taxon>Eukaryota</taxon>
        <taxon>Fungi</taxon>
        <taxon>Dikarya</taxon>
        <taxon>Ascomycota</taxon>
        <taxon>Taphrinomycotina</taxon>
        <taxon>Taphrinomycetes</taxon>
        <taxon>Taphrinales</taxon>
        <taxon>Protomycetaceae</taxon>
        <taxon>Protomyces</taxon>
    </lineage>
</organism>
<evidence type="ECO:0000256" key="1">
    <source>
        <dbReference type="SAM" id="Coils"/>
    </source>
</evidence>
<sequence>MLTKGTTSRASCLAWRQTSSLTSAGVPLTSGPTRHRKSCTPYSRDDLLLTRRQLKNYELDKLRKNTSLVDQTLKMQVKDSKREIEHLKSQLGELAQERQMYKTKASELGMQLQEKRQQHDKLQMAYDKIKRKGQPMIQAGVKDPSLGVIADRRHSWQERCMYQRTSTR</sequence>
<dbReference type="GeneID" id="63785668"/>
<reference evidence="2 3" key="1">
    <citation type="submission" date="2016-07" db="EMBL/GenBank/DDBJ databases">
        <title>Pervasive Adenine N6-methylation of Active Genes in Fungi.</title>
        <authorList>
            <consortium name="DOE Joint Genome Institute"/>
            <person name="Mondo S.J."/>
            <person name="Dannebaum R.O."/>
            <person name="Kuo R.C."/>
            <person name="Labutti K."/>
            <person name="Haridas S."/>
            <person name="Kuo A."/>
            <person name="Salamov A."/>
            <person name="Ahrendt S.R."/>
            <person name="Lipzen A."/>
            <person name="Sullivan W."/>
            <person name="Andreopoulos W.B."/>
            <person name="Clum A."/>
            <person name="Lindquist E."/>
            <person name="Daum C."/>
            <person name="Ramamoorthy G.K."/>
            <person name="Gryganskyi A."/>
            <person name="Culley D."/>
            <person name="Magnuson J.K."/>
            <person name="James T.Y."/>
            <person name="O'Malley M.A."/>
            <person name="Stajich J.E."/>
            <person name="Spatafora J.W."/>
            <person name="Visel A."/>
            <person name="Grigoriev I.V."/>
        </authorList>
    </citation>
    <scope>NUCLEOTIDE SEQUENCE [LARGE SCALE GENOMIC DNA]</scope>
    <source>
        <strain evidence="2 3">12-1054</strain>
    </source>
</reference>
<keyword evidence="1" id="KW-0175">Coiled coil</keyword>
<proteinExistence type="predicted"/>
<protein>
    <submittedName>
        <fullName evidence="2">Uncharacterized protein</fullName>
    </submittedName>
</protein>
<feature type="coiled-coil region" evidence="1">
    <location>
        <begin position="70"/>
        <end position="132"/>
    </location>
</feature>
<accession>A0A1Y2FI27</accession>
<name>A0A1Y2FI27_PROLT</name>
<evidence type="ECO:0000313" key="2">
    <source>
        <dbReference type="EMBL" id="ORY83611.1"/>
    </source>
</evidence>
<comment type="caution">
    <text evidence="2">The sequence shown here is derived from an EMBL/GenBank/DDBJ whole genome shotgun (WGS) entry which is preliminary data.</text>
</comment>
<dbReference type="OrthoDB" id="441210at2759"/>
<keyword evidence="3" id="KW-1185">Reference proteome</keyword>
<evidence type="ECO:0000313" key="3">
    <source>
        <dbReference type="Proteomes" id="UP000193685"/>
    </source>
</evidence>
<dbReference type="EMBL" id="MCFI01000007">
    <property type="protein sequence ID" value="ORY83611.1"/>
    <property type="molecule type" value="Genomic_DNA"/>
</dbReference>
<dbReference type="Proteomes" id="UP000193685">
    <property type="component" value="Unassembled WGS sequence"/>
</dbReference>
<gene>
    <name evidence="2" type="ORF">BCR37DRAFT_378579</name>
</gene>
<dbReference type="AlphaFoldDB" id="A0A1Y2FI27"/>